<dbReference type="KEGG" id="fuv:JR347_05220"/>
<dbReference type="PANTHER" id="PTHR30572:SF18">
    <property type="entry name" value="ABC-TYPE MACROLIDE FAMILY EXPORT SYSTEM PERMEASE COMPONENT 2"/>
    <property type="match status" value="1"/>
</dbReference>
<dbReference type="InterPro" id="IPR003838">
    <property type="entry name" value="ABC3_permease_C"/>
</dbReference>
<organism evidence="9 10">
    <name type="scientific">Fulvivirga lutea</name>
    <dbReference type="NCBI Taxonomy" id="2810512"/>
    <lineage>
        <taxon>Bacteria</taxon>
        <taxon>Pseudomonadati</taxon>
        <taxon>Bacteroidota</taxon>
        <taxon>Cytophagia</taxon>
        <taxon>Cytophagales</taxon>
        <taxon>Fulvivirgaceae</taxon>
        <taxon>Fulvivirga</taxon>
    </lineage>
</organism>
<feature type="transmembrane region" description="Helical" evidence="6">
    <location>
        <begin position="748"/>
        <end position="770"/>
    </location>
</feature>
<feature type="transmembrane region" description="Helical" evidence="6">
    <location>
        <begin position="834"/>
        <end position="855"/>
    </location>
</feature>
<feature type="domain" description="ABC3 transporter permease C-terminal" evidence="7">
    <location>
        <begin position="754"/>
        <end position="862"/>
    </location>
</feature>
<gene>
    <name evidence="9" type="ORF">JR347_05220</name>
</gene>
<feature type="transmembrane region" description="Helical" evidence="6">
    <location>
        <begin position="499"/>
        <end position="523"/>
    </location>
</feature>
<feature type="transmembrane region" description="Helical" evidence="6">
    <location>
        <begin position="415"/>
        <end position="435"/>
    </location>
</feature>
<evidence type="ECO:0000256" key="6">
    <source>
        <dbReference type="SAM" id="Phobius"/>
    </source>
</evidence>
<evidence type="ECO:0000259" key="8">
    <source>
        <dbReference type="Pfam" id="PF12704"/>
    </source>
</evidence>
<dbReference type="Pfam" id="PF12704">
    <property type="entry name" value="MacB_PCD"/>
    <property type="match status" value="1"/>
</dbReference>
<feature type="domain" description="MacB-like periplasmic core" evidence="8">
    <location>
        <begin position="92"/>
        <end position="318"/>
    </location>
</feature>
<keyword evidence="3 6" id="KW-0812">Transmembrane</keyword>
<dbReference type="PANTHER" id="PTHR30572">
    <property type="entry name" value="MEMBRANE COMPONENT OF TRANSPORTER-RELATED"/>
    <property type="match status" value="1"/>
</dbReference>
<feature type="transmembrane region" description="Helical" evidence="6">
    <location>
        <begin position="361"/>
        <end position="382"/>
    </location>
</feature>
<dbReference type="GO" id="GO:0005886">
    <property type="term" value="C:plasma membrane"/>
    <property type="evidence" value="ECO:0007669"/>
    <property type="project" value="UniProtKB-SubCell"/>
</dbReference>
<accession>A0A975A1M4</accession>
<keyword evidence="5 6" id="KW-0472">Membrane</keyword>
<dbReference type="RefSeq" id="WP_205722995.1">
    <property type="nucleotide sequence ID" value="NZ_CP070608.1"/>
</dbReference>
<sequence>MQSPPQLAQKFINWFLKEELAEEVLGDLEEKYYRKLKETSVTKAKLNYWFQVLNYLRPFALKKYRSNSNNFIMINNYYKVAWRHIAKEKFYSFINISGLAVGIASCIFIAFYVLNELSYDQYHENLDRTYRVLQGFKANEDLDTPPVPEEYRFWGNAPIGPALKEEIPEIEHFCRFTPGHSKLIKVNDELYNEDGVVFGDSTAFKVFSWKVIAGNPDLALTEPNSIVLTESQAKKYFGNEDAMGKIVTYNQTVECKVTAIMEDVPLNSQFRFDAIISMKTFYNERPAIFDSWGYVDFYNYITLKENTTIEAIKPRITDVVEKYTADWEQSKFYADVEPMDGSYLNSVAKRQAGKMGSISNLIIFSIIGAFILIIACINFINLSTARSLERAKEIGIRKVVGARQFSLVNQFLSEFFLLSLFAGVLAIAIVIVLAPNFFGLTGVEITSTDIFNIEFALTFVSGIAIIGLLAGFYPAFLLSKFQPSKVLKGNFKTGSSGVILRKGLVTFQFILTIALIIGTTTIYNQLKFLQNHDLGFSKEQVLVMEFGFDTQVQLNIEALKNEFGNDPDVTEVSASRAVPGNFLPNAGTLIENKAGEMEPHSPTIYEIDPDFIPFYDIKMLSGRPFSYDYYSDSTEALMINMAAVKLWGYTDPEEVIGKKFSQWGKEGKVIGVVDDFNYKSLHSEVEPLSLRYEPFSMAKFSLKINTDDVFQTIQRLESKWKTLIPQRPFTYYFLDDNFDQQYRADNQFAQLFASFAILAIIIAFLGLFGLTTYTTTQRIKEIGIRKVLGASVQSIVLLLSKDLFKLLVIAFLIASPLAWFAMNKWLAGFAYQTSINAGIFIIAAIAISVIAFGTMSWQSVKAALQNPTNSLKNE</sequence>
<reference evidence="9" key="1">
    <citation type="submission" date="2021-02" db="EMBL/GenBank/DDBJ databases">
        <title>Fulvivirga sp. S481 isolated from sea water.</title>
        <authorList>
            <person name="Bae S.S."/>
            <person name="Baek K."/>
        </authorList>
    </citation>
    <scope>NUCLEOTIDE SEQUENCE</scope>
    <source>
        <strain evidence="9">S481</strain>
    </source>
</reference>
<evidence type="ECO:0000256" key="5">
    <source>
        <dbReference type="ARBA" id="ARBA00023136"/>
    </source>
</evidence>
<keyword evidence="10" id="KW-1185">Reference proteome</keyword>
<evidence type="ECO:0000313" key="10">
    <source>
        <dbReference type="Proteomes" id="UP000662783"/>
    </source>
</evidence>
<keyword evidence="4 6" id="KW-1133">Transmembrane helix</keyword>
<proteinExistence type="predicted"/>
<evidence type="ECO:0000256" key="2">
    <source>
        <dbReference type="ARBA" id="ARBA00022475"/>
    </source>
</evidence>
<dbReference type="EMBL" id="CP070608">
    <property type="protein sequence ID" value="QSE98481.1"/>
    <property type="molecule type" value="Genomic_DNA"/>
</dbReference>
<dbReference type="Proteomes" id="UP000662783">
    <property type="component" value="Chromosome"/>
</dbReference>
<feature type="transmembrane region" description="Helical" evidence="6">
    <location>
        <begin position="93"/>
        <end position="114"/>
    </location>
</feature>
<evidence type="ECO:0000259" key="7">
    <source>
        <dbReference type="Pfam" id="PF02687"/>
    </source>
</evidence>
<dbReference type="InterPro" id="IPR025857">
    <property type="entry name" value="MacB_PCD"/>
</dbReference>
<comment type="subcellular location">
    <subcellularLocation>
        <location evidence="1">Cell membrane</location>
        <topology evidence="1">Multi-pass membrane protein</topology>
    </subcellularLocation>
</comment>
<dbReference type="AlphaFoldDB" id="A0A975A1M4"/>
<keyword evidence="2" id="KW-1003">Cell membrane</keyword>
<feature type="transmembrane region" description="Helical" evidence="6">
    <location>
        <begin position="803"/>
        <end position="822"/>
    </location>
</feature>
<feature type="domain" description="ABC3 transporter permease C-terminal" evidence="7">
    <location>
        <begin position="366"/>
        <end position="483"/>
    </location>
</feature>
<dbReference type="InterPro" id="IPR047699">
    <property type="entry name" value="Permease_put_prefix"/>
</dbReference>
<dbReference type="InterPro" id="IPR050250">
    <property type="entry name" value="Macrolide_Exporter_MacB"/>
</dbReference>
<feature type="transmembrane region" description="Helical" evidence="6">
    <location>
        <begin position="455"/>
        <end position="478"/>
    </location>
</feature>
<protein>
    <submittedName>
        <fullName evidence="9">ABC transporter permease</fullName>
    </submittedName>
</protein>
<evidence type="ECO:0000256" key="4">
    <source>
        <dbReference type="ARBA" id="ARBA00022989"/>
    </source>
</evidence>
<dbReference type="NCBIfam" id="NF038404">
    <property type="entry name" value="perm_prefix_2"/>
    <property type="match status" value="1"/>
</dbReference>
<evidence type="ECO:0000256" key="3">
    <source>
        <dbReference type="ARBA" id="ARBA00022692"/>
    </source>
</evidence>
<name>A0A975A1M4_9BACT</name>
<evidence type="ECO:0000256" key="1">
    <source>
        <dbReference type="ARBA" id="ARBA00004651"/>
    </source>
</evidence>
<dbReference type="Pfam" id="PF02687">
    <property type="entry name" value="FtsX"/>
    <property type="match status" value="2"/>
</dbReference>
<evidence type="ECO:0000313" key="9">
    <source>
        <dbReference type="EMBL" id="QSE98481.1"/>
    </source>
</evidence>
<dbReference type="GO" id="GO:0022857">
    <property type="term" value="F:transmembrane transporter activity"/>
    <property type="evidence" value="ECO:0007669"/>
    <property type="project" value="TreeGrafter"/>
</dbReference>